<protein>
    <submittedName>
        <fullName evidence="1">Uncharacterized protein</fullName>
    </submittedName>
</protein>
<sequence>MARIKRRNFCLLARVLNHELRHNVSCHASEIVHSQLASSFIWLISLNQSSGFPAKECIKHRETLQPHLSMAFRRLGHFLRITIALSFLSYGRVARAPHLESDETSCIDQASSVLRQSPFDHDESPLKRGRHNALGISRPVVSSDKPPDAGRTRILCQKYDGVQLNLPGIRNRPLIKHCPSNLVGIDSPTFQLDITGFIQNADIPRERIASWKKIFTDFIRTTWPTPKKNLIGSPWLMLPNWPAATVPLTDGSSIVTEFIFPLNGQGQIYEKSNLVKEISDLHTWLLYAHKIVVQVLNPNHESNHLIHFHEDLIRWLFDELFNPKHGLPVFGPKKLTHGASSTEPFSNLQSRIFKLLQQKESVSMTSVAIVGSWYKRNDVGWQHLFKSDQEFWEAVVQSMIEEANVPTSDESAIHLTLTLKDHLARSSRPGSSATVVSSLRIPDDKIGNFQFARPDKLHVKNLEKKEELKWLNDVIHRTIPKLTEPQHSTEILENSLDNFDNVNFAREKVSYRFPNVNIVIKAEGEKAEIRILSKEQIMIRPSRIKKQIKRLIYYLETVPQATFSLLDNQFGHGVHESGYWSKLHEEFVKWFGMKLFGQDLILFGTNLRSKFPIVGQVATCQVQFRHDPPYDDVQLFIIKFISHGTKGCRSMDAIMVIFGYWLKNECKEVWKVYFEEDEVFSHFVLKVFERGSGKLTGPKFQYRLPPS</sequence>
<keyword evidence="2" id="KW-1185">Reference proteome</keyword>
<comment type="caution">
    <text evidence="1">The sequence shown here is derived from an EMBL/GenBank/DDBJ whole genome shotgun (WGS) entry which is preliminary data.</text>
</comment>
<evidence type="ECO:0000313" key="2">
    <source>
        <dbReference type="Proteomes" id="UP000235388"/>
    </source>
</evidence>
<accession>A0A2N5UCP6</accession>
<dbReference type="OrthoDB" id="2497483at2759"/>
<name>A0A2N5UCP6_9BASI</name>
<proteinExistence type="predicted"/>
<dbReference type="AlphaFoldDB" id="A0A2N5UCP6"/>
<reference evidence="1 2" key="1">
    <citation type="submission" date="2017-11" db="EMBL/GenBank/DDBJ databases">
        <title>De novo assembly and phasing of dikaryotic genomes from two isolates of Puccinia coronata f. sp. avenae, the causal agent of oat crown rust.</title>
        <authorList>
            <person name="Miller M.E."/>
            <person name="Zhang Y."/>
            <person name="Omidvar V."/>
            <person name="Sperschneider J."/>
            <person name="Schwessinger B."/>
            <person name="Raley C."/>
            <person name="Palmer J.M."/>
            <person name="Garnica D."/>
            <person name="Upadhyaya N."/>
            <person name="Rathjen J."/>
            <person name="Taylor J.M."/>
            <person name="Park R.F."/>
            <person name="Dodds P.N."/>
            <person name="Hirsch C.D."/>
            <person name="Kianian S.F."/>
            <person name="Figueroa M."/>
        </authorList>
    </citation>
    <scope>NUCLEOTIDE SEQUENCE [LARGE SCALE GENOMIC DNA]</scope>
    <source>
        <strain evidence="1">12NC29</strain>
    </source>
</reference>
<gene>
    <name evidence="1" type="ORF">PCANC_13556</name>
</gene>
<organism evidence="1 2">
    <name type="scientific">Puccinia coronata f. sp. avenae</name>
    <dbReference type="NCBI Taxonomy" id="200324"/>
    <lineage>
        <taxon>Eukaryota</taxon>
        <taxon>Fungi</taxon>
        <taxon>Dikarya</taxon>
        <taxon>Basidiomycota</taxon>
        <taxon>Pucciniomycotina</taxon>
        <taxon>Pucciniomycetes</taxon>
        <taxon>Pucciniales</taxon>
        <taxon>Pucciniaceae</taxon>
        <taxon>Puccinia</taxon>
    </lineage>
</organism>
<dbReference type="Proteomes" id="UP000235388">
    <property type="component" value="Unassembled WGS sequence"/>
</dbReference>
<dbReference type="EMBL" id="PGCJ01000256">
    <property type="protein sequence ID" value="PLW35515.1"/>
    <property type="molecule type" value="Genomic_DNA"/>
</dbReference>
<evidence type="ECO:0000313" key="1">
    <source>
        <dbReference type="EMBL" id="PLW35515.1"/>
    </source>
</evidence>